<dbReference type="GO" id="GO:0000976">
    <property type="term" value="F:transcription cis-regulatory region binding"/>
    <property type="evidence" value="ECO:0007669"/>
    <property type="project" value="TreeGrafter"/>
</dbReference>
<organism evidence="6 7">
    <name type="scientific">Corynebacterium matruchotii</name>
    <dbReference type="NCBI Taxonomy" id="43768"/>
    <lineage>
        <taxon>Bacteria</taxon>
        <taxon>Bacillati</taxon>
        <taxon>Actinomycetota</taxon>
        <taxon>Actinomycetes</taxon>
        <taxon>Mycobacteriales</taxon>
        <taxon>Corynebacteriaceae</taxon>
        <taxon>Corynebacterium</taxon>
    </lineage>
</organism>
<evidence type="ECO:0000259" key="5">
    <source>
        <dbReference type="PROSITE" id="PS50977"/>
    </source>
</evidence>
<sequence length="182" mass="20350">MATESELLQAARTVFARHGYKAASMLEISQEAGMAVGGVYTFYRSKLALFQAVYFLENADSKRKIAAMVDWSQPKEALSAYVQANVAAIRDNKILAEWYSKSPGDALRKQYMDQHGSGCVLGEFFTEKIAAWRESGELRPEITDHMIEELFLLFTIVDASGDISQDTMQLCIDATLENLFDV</sequence>
<evidence type="ECO:0000256" key="3">
    <source>
        <dbReference type="ARBA" id="ARBA00023163"/>
    </source>
</evidence>
<dbReference type="EMBL" id="UARK01000031">
    <property type="protein sequence ID" value="SPW31423.1"/>
    <property type="molecule type" value="Genomic_DNA"/>
</dbReference>
<dbReference type="InterPro" id="IPR050109">
    <property type="entry name" value="HTH-type_TetR-like_transc_reg"/>
</dbReference>
<dbReference type="Proteomes" id="UP000249886">
    <property type="component" value="Unassembled WGS sequence"/>
</dbReference>
<keyword evidence="2 4" id="KW-0238">DNA-binding</keyword>
<dbReference type="InterPro" id="IPR009057">
    <property type="entry name" value="Homeodomain-like_sf"/>
</dbReference>
<comment type="caution">
    <text evidence="6">The sequence shown here is derived from an EMBL/GenBank/DDBJ whole genome shotgun (WGS) entry which is preliminary data.</text>
</comment>
<gene>
    <name evidence="6" type="primary">yfiR</name>
    <name evidence="6" type="ORF">NCTC10254_02174</name>
</gene>
<proteinExistence type="predicted"/>
<feature type="DNA-binding region" description="H-T-H motif" evidence="4">
    <location>
        <begin position="24"/>
        <end position="43"/>
    </location>
</feature>
<evidence type="ECO:0000256" key="4">
    <source>
        <dbReference type="PROSITE-ProRule" id="PRU00335"/>
    </source>
</evidence>
<name>A0A6H9XQ11_9CORY</name>
<protein>
    <submittedName>
        <fullName evidence="6">TetR family transcriptional regulator</fullName>
    </submittedName>
</protein>
<keyword evidence="3" id="KW-0804">Transcription</keyword>
<keyword evidence="1" id="KW-0805">Transcription regulation</keyword>
<dbReference type="GO" id="GO:0003700">
    <property type="term" value="F:DNA-binding transcription factor activity"/>
    <property type="evidence" value="ECO:0007669"/>
    <property type="project" value="TreeGrafter"/>
</dbReference>
<accession>A0A6H9XQ11</accession>
<reference evidence="6 7" key="1">
    <citation type="submission" date="2018-06" db="EMBL/GenBank/DDBJ databases">
        <authorList>
            <consortium name="Pathogen Informatics"/>
            <person name="Doyle S."/>
        </authorList>
    </citation>
    <scope>NUCLEOTIDE SEQUENCE [LARGE SCALE GENOMIC DNA]</scope>
    <source>
        <strain evidence="6 7">NCTC10254</strain>
    </source>
</reference>
<dbReference type="GeneID" id="84575240"/>
<feature type="domain" description="HTH tetR-type" evidence="5">
    <location>
        <begin position="1"/>
        <end position="61"/>
    </location>
</feature>
<dbReference type="InterPro" id="IPR001647">
    <property type="entry name" value="HTH_TetR"/>
</dbReference>
<dbReference type="Pfam" id="PF00440">
    <property type="entry name" value="TetR_N"/>
    <property type="match status" value="1"/>
</dbReference>
<evidence type="ECO:0000313" key="6">
    <source>
        <dbReference type="EMBL" id="SPW31423.1"/>
    </source>
</evidence>
<dbReference type="AlphaFoldDB" id="A0A6H9XQ11"/>
<evidence type="ECO:0000256" key="1">
    <source>
        <dbReference type="ARBA" id="ARBA00023015"/>
    </source>
</evidence>
<dbReference type="SUPFAM" id="SSF46689">
    <property type="entry name" value="Homeodomain-like"/>
    <property type="match status" value="1"/>
</dbReference>
<dbReference type="RefSeq" id="WP_005527475.1">
    <property type="nucleotide sequence ID" value="NZ_CP050134.2"/>
</dbReference>
<evidence type="ECO:0000256" key="2">
    <source>
        <dbReference type="ARBA" id="ARBA00023125"/>
    </source>
</evidence>
<evidence type="ECO:0000313" key="7">
    <source>
        <dbReference type="Proteomes" id="UP000249886"/>
    </source>
</evidence>
<dbReference type="PANTHER" id="PTHR30055">
    <property type="entry name" value="HTH-TYPE TRANSCRIPTIONAL REGULATOR RUTR"/>
    <property type="match status" value="1"/>
</dbReference>
<dbReference type="PRINTS" id="PR00455">
    <property type="entry name" value="HTHTETR"/>
</dbReference>
<dbReference type="PANTHER" id="PTHR30055:SF234">
    <property type="entry name" value="HTH-TYPE TRANSCRIPTIONAL REGULATOR BETI"/>
    <property type="match status" value="1"/>
</dbReference>
<dbReference type="Gene3D" id="1.10.357.10">
    <property type="entry name" value="Tetracycline Repressor, domain 2"/>
    <property type="match status" value="1"/>
</dbReference>
<dbReference type="PROSITE" id="PS50977">
    <property type="entry name" value="HTH_TETR_2"/>
    <property type="match status" value="1"/>
</dbReference>